<protein>
    <submittedName>
        <fullName evidence="1">Uncharacterized protein</fullName>
    </submittedName>
</protein>
<gene>
    <name evidence="1" type="ORF">N3K66_008284</name>
</gene>
<sequence>MPKVKSYVAPWLSSQGPGQQLFEPSSTQGRSRATAPGIGSKGKLHLGPKRNIAKRGTEVFVACGKEIRWGDLAYIKEEYNIRQPRGRSVSNGGRVHRDDTLQSIESDMDGAMLGMRYIKTRVAEDIQQLIISPNSNLLAILTAHTVHICVLPDSSNLTSGETEALKPSMFTLGPTIHVTSRSPIMSALWHPLGVNGTCLVTVTADAIVRVWEVSLTDRWSFDQPTTSVDLKKLADGMNLEQDFSASDQTTNTGFSPDSFDMEVASACFAGRGSGGWNPMTLWLAMRGGDTYALCPLLPQKWSPPPTLIPSLSVSIVTTVGSQEDDPDVTENEKLLAQQQLEWMGELDSQEPAMVEGPPGYPYVEVYTRPSRPGSIPRLQGPLDLEADPDSGDDLDTSITDILVIGKKTETDDLMFGEDNDLEMDDGDQEGCSLAVVCLLSTSGQVRIYLDLEGVQAQWLPPKNKIRGRMLADVDPPALMAFQAIDTMSPLEVTEGSWPVFSKDAMSRYSFYVTHHAAITYLDLAPWIFRLEGELSGGYEAGTDFRVGLVASSQSARERIFSQPSADVNVPLTAAVVVRDPDVGYFLLSATPHGPITITFDAPEMDIAPVNIKQESPVYERQSVSVVAPPPPPPALDFHEPRPVYTPSYAFDQRSVVPELLERIRSSRHKTIVNQEIRLSPLTLHLFTDIHKVLSEETYRLGSAASDVFKRCEILQRELQAQVSSANTLRNKVEAINGSHGGESDKVRLGKRITEARERQERMYRRMEQLRKTVNKAATKELSAKEKAYVDEVKSIEANVGRPSTEGEDGKGDATQLWKRLEDAKGLQEDLMDEIDAMNKRAGSEGTFSSEPRIPSDIRRAKLNQVQGLLERESALVEAVTARLERLQTM</sequence>
<name>A0ACC0UTJ3_9HYPO</name>
<evidence type="ECO:0000313" key="1">
    <source>
        <dbReference type="EMBL" id="KAI9897262.1"/>
    </source>
</evidence>
<evidence type="ECO:0000313" key="2">
    <source>
        <dbReference type="Proteomes" id="UP001163324"/>
    </source>
</evidence>
<proteinExistence type="predicted"/>
<accession>A0ACC0UTJ3</accession>
<keyword evidence="2" id="KW-1185">Reference proteome</keyword>
<dbReference type="EMBL" id="CM047947">
    <property type="protein sequence ID" value="KAI9897262.1"/>
    <property type="molecule type" value="Genomic_DNA"/>
</dbReference>
<dbReference type="Proteomes" id="UP001163324">
    <property type="component" value="Chromosome 8"/>
</dbReference>
<organism evidence="1 2">
    <name type="scientific">Trichothecium roseum</name>
    <dbReference type="NCBI Taxonomy" id="47278"/>
    <lineage>
        <taxon>Eukaryota</taxon>
        <taxon>Fungi</taxon>
        <taxon>Dikarya</taxon>
        <taxon>Ascomycota</taxon>
        <taxon>Pezizomycotina</taxon>
        <taxon>Sordariomycetes</taxon>
        <taxon>Hypocreomycetidae</taxon>
        <taxon>Hypocreales</taxon>
        <taxon>Hypocreales incertae sedis</taxon>
        <taxon>Trichothecium</taxon>
    </lineage>
</organism>
<reference evidence="1" key="1">
    <citation type="submission" date="2022-10" db="EMBL/GenBank/DDBJ databases">
        <title>Complete Genome of Trichothecium roseum strain YXFP-22015, a Plant Pathogen Isolated from Citrus.</title>
        <authorList>
            <person name="Wang Y."/>
            <person name="Zhu L."/>
        </authorList>
    </citation>
    <scope>NUCLEOTIDE SEQUENCE</scope>
    <source>
        <strain evidence="1">YXFP-22015</strain>
    </source>
</reference>
<comment type="caution">
    <text evidence="1">The sequence shown here is derived from an EMBL/GenBank/DDBJ whole genome shotgun (WGS) entry which is preliminary data.</text>
</comment>